<reference evidence="2 3" key="1">
    <citation type="submission" date="2017-05" db="EMBL/GenBank/DDBJ databases">
        <authorList>
            <person name="Song R."/>
            <person name="Chenine A.L."/>
            <person name="Ruprecht R.M."/>
        </authorList>
    </citation>
    <scope>NUCLEOTIDE SEQUENCE [LARGE SCALE GENOMIC DNA]</scope>
    <source>
        <strain evidence="2 3">DSM 26136</strain>
    </source>
</reference>
<accession>A0A1Y0ESK2</accession>
<dbReference type="Pfam" id="PF05437">
    <property type="entry name" value="AzlD"/>
    <property type="match status" value="1"/>
</dbReference>
<name>A0A1Y0ESK2_9BURK</name>
<evidence type="ECO:0000313" key="2">
    <source>
        <dbReference type="EMBL" id="ARU06390.1"/>
    </source>
</evidence>
<dbReference type="KEGG" id="cser:CCO03_18540"/>
<evidence type="ECO:0000313" key="3">
    <source>
        <dbReference type="Proteomes" id="UP000196138"/>
    </source>
</evidence>
<dbReference type="OrthoDB" id="515103at2"/>
<keyword evidence="3" id="KW-1185">Reference proteome</keyword>
<proteinExistence type="predicted"/>
<dbReference type="Proteomes" id="UP000196138">
    <property type="component" value="Chromosome"/>
</dbReference>
<feature type="transmembrane region" description="Helical" evidence="1">
    <location>
        <begin position="94"/>
        <end position="113"/>
    </location>
</feature>
<gene>
    <name evidence="2" type="ORF">CCO03_18540</name>
</gene>
<protein>
    <submittedName>
        <fullName evidence="2">Branched-chain amino acid transporter</fullName>
    </submittedName>
</protein>
<feature type="transmembrane region" description="Helical" evidence="1">
    <location>
        <begin position="6"/>
        <end position="26"/>
    </location>
</feature>
<sequence length="115" mass="12340">MSGTDLWTLLVIVGLTATTVIARCFFFLSNKEWPLPAWAGRGLQYAPIAALGAVIAPELAFSGGQFSLSWTDARVWAALAAAAFVFWRKHTGYAMPGAIAVGMAIYLPLHLALGW</sequence>
<keyword evidence="1" id="KW-1133">Transmembrane helix</keyword>
<dbReference type="AlphaFoldDB" id="A0A1Y0ESK2"/>
<dbReference type="InterPro" id="IPR008407">
    <property type="entry name" value="Brnchd-chn_aa_trnsp_AzlD"/>
</dbReference>
<keyword evidence="1" id="KW-0472">Membrane</keyword>
<keyword evidence="1" id="KW-0812">Transmembrane</keyword>
<dbReference type="RefSeq" id="WP_087283486.1">
    <property type="nucleotide sequence ID" value="NZ_CP021455.1"/>
</dbReference>
<organism evidence="2 3">
    <name type="scientific">Comamonas serinivorans</name>
    <dbReference type="NCBI Taxonomy" id="1082851"/>
    <lineage>
        <taxon>Bacteria</taxon>
        <taxon>Pseudomonadati</taxon>
        <taxon>Pseudomonadota</taxon>
        <taxon>Betaproteobacteria</taxon>
        <taxon>Burkholderiales</taxon>
        <taxon>Comamonadaceae</taxon>
        <taxon>Comamonas</taxon>
    </lineage>
</organism>
<evidence type="ECO:0000256" key="1">
    <source>
        <dbReference type="SAM" id="Phobius"/>
    </source>
</evidence>
<dbReference type="EMBL" id="CP021455">
    <property type="protein sequence ID" value="ARU06390.1"/>
    <property type="molecule type" value="Genomic_DNA"/>
</dbReference>